<dbReference type="NCBIfam" id="NF045781">
    <property type="entry name" value="Spaf1101_AAA_ATP"/>
    <property type="match status" value="1"/>
</dbReference>
<evidence type="ECO:0000313" key="1">
    <source>
        <dbReference type="EMBL" id="MBC8579992.1"/>
    </source>
</evidence>
<dbReference type="Gene3D" id="3.20.20.140">
    <property type="entry name" value="Metal-dependent hydrolases"/>
    <property type="match status" value="1"/>
</dbReference>
<evidence type="ECO:0000313" key="2">
    <source>
        <dbReference type="Proteomes" id="UP000655830"/>
    </source>
</evidence>
<sequence length="840" mass="97614">MGESIPGINLAYRTIKSESMKLGEFKKCELHLHTPASYDYELIRGKLYKNLSVEDLLYIAIQQGVYGNDCSLQVLQEKFNKLSLEVETFPIDNIKDFIGYSVIAYKLYIEQIDLVVICDHNTVEGYDKLAYMLEYYYETKFKYTMQKHYVDILLGVEISCSDKNHLIAILDKHYKNNIRNYLEEILLNKNCEEGTYIDSRTLIETLSNTYKAITYLAHLNSSELLGSIAYNKALFSCRDLNLIGISSLDKIQGLEKRLKSYNSKKDFTFVLEGDAHCIEDIGKKNTWIKFQKKDFKSLIRAIRNRAICIRANTPNTVTRYIEGILVVPNKNGFLCSNHDQLYNSFYTAFSQDLNCLIGGRGTGKSTLIKTLEVVLTRRCTNEMELNQVANNKIIYCLFHIEDKEYIISFIPQTDDQAMYYGDKNKFRHIEKMNDGIRLGNEWVQVYECIGGEFKRLPDDIVDIILNKIFRRAYSINELVNQIAEGKINDFIRNTVTYGVQYEGIEKYELLFKKIPNQSFAKRLRSDLINEMILFIEDRKKKIEESIYNFNTQYRDIIQIQYSPKLKDSIDYLEDILDCLEKKGNINSTYLTWRGAQVFIKECVDKMGYLNFLNYLLNDKYNEIEKVNSIVEYQDKEVNFYQAEYNLDEIKKSNIKGTYKDIKSRIIKDRSKLESSIIKCLRATDDFTILFNINSKETHSPLPCIMKDIKSLSLGQKVVALLTFVFNFGLSNNDNTTLIIDQPEDNLDNQYIYKNLVSSLKMIKAHRQVIVATHSSTIVTNADAEQVIVMGSDNEKGWIQKKGYPSEKNIIKHIINYMEGGIDSFKHKKEIYQIFIPLEIN</sequence>
<accession>A0A926EKX7</accession>
<keyword evidence="2" id="KW-1185">Reference proteome</keyword>
<dbReference type="SUPFAM" id="SSF52540">
    <property type="entry name" value="P-loop containing nucleoside triphosphate hydrolases"/>
    <property type="match status" value="1"/>
</dbReference>
<organism evidence="1 2">
    <name type="scientific">Zhenhengia yiwuensis</name>
    <dbReference type="NCBI Taxonomy" id="2763666"/>
    <lineage>
        <taxon>Bacteria</taxon>
        <taxon>Bacillati</taxon>
        <taxon>Bacillota</taxon>
        <taxon>Clostridia</taxon>
        <taxon>Lachnospirales</taxon>
        <taxon>Lachnospiraceae</taxon>
        <taxon>Zhenhengia</taxon>
    </lineage>
</organism>
<dbReference type="InterPro" id="IPR016195">
    <property type="entry name" value="Pol/histidinol_Pase-like"/>
</dbReference>
<protein>
    <submittedName>
        <fullName evidence="1">Uncharacterized protein</fullName>
    </submittedName>
</protein>
<dbReference type="Proteomes" id="UP000655830">
    <property type="component" value="Unassembled WGS sequence"/>
</dbReference>
<comment type="caution">
    <text evidence="1">The sequence shown here is derived from an EMBL/GenBank/DDBJ whole genome shotgun (WGS) entry which is preliminary data.</text>
</comment>
<dbReference type="SUPFAM" id="SSF89550">
    <property type="entry name" value="PHP domain-like"/>
    <property type="match status" value="1"/>
</dbReference>
<proteinExistence type="predicted"/>
<gene>
    <name evidence="1" type="ORF">H8718_10700</name>
</gene>
<dbReference type="InterPro" id="IPR054798">
    <property type="entry name" value="Spaf_1101-like"/>
</dbReference>
<reference evidence="1" key="1">
    <citation type="submission" date="2020-08" db="EMBL/GenBank/DDBJ databases">
        <title>Genome public.</title>
        <authorList>
            <person name="Liu C."/>
            <person name="Sun Q."/>
        </authorList>
    </citation>
    <scope>NUCLEOTIDE SEQUENCE</scope>
    <source>
        <strain evidence="1">NSJ-12</strain>
    </source>
</reference>
<dbReference type="InterPro" id="IPR027417">
    <property type="entry name" value="P-loop_NTPase"/>
</dbReference>
<dbReference type="Gene3D" id="3.40.50.300">
    <property type="entry name" value="P-loop containing nucleotide triphosphate hydrolases"/>
    <property type="match status" value="2"/>
</dbReference>
<dbReference type="AlphaFoldDB" id="A0A926EKX7"/>
<name>A0A926EKX7_9FIRM</name>
<dbReference type="RefSeq" id="WP_249332888.1">
    <property type="nucleotide sequence ID" value="NZ_JACRSY010000015.1"/>
</dbReference>
<dbReference type="EMBL" id="JACRSY010000015">
    <property type="protein sequence ID" value="MBC8579992.1"/>
    <property type="molecule type" value="Genomic_DNA"/>
</dbReference>